<sequence>MDAIRIERLSKTFANGRKALDDIDLRIGTGEMVALIGASGSGKSTLLRHVSGFIAADQQPSHIEIFGRPIQKNGRIVREVRNIRRDVGFVFQQFNLVHRLTVEKNVLIGALARLPLWCRLTGCFPRGERERAFAALEEVGISDKAHERAADLSGGQQQRAAIARVLVQHARLILADEPIASLDPESSRRVMDLLTMLNRQHRLTVVVSLHQVDIAMHYCTRTVALRDGRVVYDGPSAALTPALLQQLYGSAARELLDPVDPAAPPAPAAPVGAHRFGKQPERSEQSEAA</sequence>
<evidence type="ECO:0000313" key="10">
    <source>
        <dbReference type="EMBL" id="MFC5428973.1"/>
    </source>
</evidence>
<evidence type="ECO:0000256" key="7">
    <source>
        <dbReference type="ARBA" id="ARBA00023136"/>
    </source>
</evidence>
<proteinExistence type="predicted"/>
<evidence type="ECO:0000256" key="5">
    <source>
        <dbReference type="ARBA" id="ARBA00022840"/>
    </source>
</evidence>
<dbReference type="PANTHER" id="PTHR43166">
    <property type="entry name" value="AMINO ACID IMPORT ATP-BINDING PROTEIN"/>
    <property type="match status" value="1"/>
</dbReference>
<dbReference type="InterPro" id="IPR017871">
    <property type="entry name" value="ABC_transporter-like_CS"/>
</dbReference>
<dbReference type="EMBL" id="JBHSMP010000011">
    <property type="protein sequence ID" value="MFC5428973.1"/>
    <property type="molecule type" value="Genomic_DNA"/>
</dbReference>
<dbReference type="InterPro" id="IPR027417">
    <property type="entry name" value="P-loop_NTPase"/>
</dbReference>
<evidence type="ECO:0000256" key="8">
    <source>
        <dbReference type="SAM" id="MobiDB-lite"/>
    </source>
</evidence>
<evidence type="ECO:0000256" key="2">
    <source>
        <dbReference type="ARBA" id="ARBA00022475"/>
    </source>
</evidence>
<dbReference type="InterPro" id="IPR050086">
    <property type="entry name" value="MetN_ABC_transporter-like"/>
</dbReference>
<gene>
    <name evidence="10" type="primary">phnC</name>
    <name evidence="10" type="ORF">ACFPTO_09200</name>
</gene>
<keyword evidence="3" id="KW-0997">Cell inner membrane</keyword>
<evidence type="ECO:0000259" key="9">
    <source>
        <dbReference type="PROSITE" id="PS50893"/>
    </source>
</evidence>
<dbReference type="Proteomes" id="UP001596103">
    <property type="component" value="Unassembled WGS sequence"/>
</dbReference>
<comment type="caution">
    <text evidence="10">The sequence shown here is derived from an EMBL/GenBank/DDBJ whole genome shotgun (WGS) entry which is preliminary data.</text>
</comment>
<evidence type="ECO:0000256" key="4">
    <source>
        <dbReference type="ARBA" id="ARBA00022741"/>
    </source>
</evidence>
<dbReference type="Gene3D" id="3.40.50.300">
    <property type="entry name" value="P-loop containing nucleotide triphosphate hydrolases"/>
    <property type="match status" value="1"/>
</dbReference>
<keyword evidence="7" id="KW-0472">Membrane</keyword>
<dbReference type="PROSITE" id="PS00211">
    <property type="entry name" value="ABC_TRANSPORTER_1"/>
    <property type="match status" value="1"/>
</dbReference>
<dbReference type="SMART" id="SM00382">
    <property type="entry name" value="AAA"/>
    <property type="match status" value="1"/>
</dbReference>
<dbReference type="GO" id="GO:0005524">
    <property type="term" value="F:ATP binding"/>
    <property type="evidence" value="ECO:0007669"/>
    <property type="project" value="UniProtKB-KW"/>
</dbReference>
<accession>A0ABW0J7H0</accession>
<protein>
    <submittedName>
        <fullName evidence="10">Phosphonate ABC transporter ATP-binding protein</fullName>
    </submittedName>
</protein>
<evidence type="ECO:0000256" key="1">
    <source>
        <dbReference type="ARBA" id="ARBA00022448"/>
    </source>
</evidence>
<dbReference type="RefSeq" id="WP_377710988.1">
    <property type="nucleotide sequence ID" value="NZ_JBHSMP010000011.1"/>
</dbReference>
<dbReference type="InterPro" id="IPR012693">
    <property type="entry name" value="ABC_transpr_PhnC"/>
</dbReference>
<reference evidence="11" key="1">
    <citation type="journal article" date="2019" name="Int. J. Syst. Evol. Microbiol.">
        <title>The Global Catalogue of Microorganisms (GCM) 10K type strain sequencing project: providing services to taxonomists for standard genome sequencing and annotation.</title>
        <authorList>
            <consortium name="The Broad Institute Genomics Platform"/>
            <consortium name="The Broad Institute Genome Sequencing Center for Infectious Disease"/>
            <person name="Wu L."/>
            <person name="Ma J."/>
        </authorList>
    </citation>
    <scope>NUCLEOTIDE SEQUENCE [LARGE SCALE GENOMIC DNA]</scope>
    <source>
        <strain evidence="11">CCUG 56042</strain>
    </source>
</reference>
<keyword evidence="1" id="KW-0813">Transport</keyword>
<feature type="region of interest" description="Disordered" evidence="8">
    <location>
        <begin position="258"/>
        <end position="289"/>
    </location>
</feature>
<dbReference type="InterPro" id="IPR003593">
    <property type="entry name" value="AAA+_ATPase"/>
</dbReference>
<dbReference type="PANTHER" id="PTHR43166:SF6">
    <property type="entry name" value="PHOSPHONATES IMPORT ATP-BINDING PROTEIN PHNC"/>
    <property type="match status" value="1"/>
</dbReference>
<evidence type="ECO:0000256" key="3">
    <source>
        <dbReference type="ARBA" id="ARBA00022519"/>
    </source>
</evidence>
<keyword evidence="4" id="KW-0547">Nucleotide-binding</keyword>
<keyword evidence="2" id="KW-1003">Cell membrane</keyword>
<feature type="domain" description="ABC transporter" evidence="9">
    <location>
        <begin position="4"/>
        <end position="252"/>
    </location>
</feature>
<dbReference type="InterPro" id="IPR003439">
    <property type="entry name" value="ABC_transporter-like_ATP-bd"/>
</dbReference>
<organism evidence="10 11">
    <name type="scientific">Paraburkholderia denitrificans</name>
    <dbReference type="NCBI Taxonomy" id="694025"/>
    <lineage>
        <taxon>Bacteria</taxon>
        <taxon>Pseudomonadati</taxon>
        <taxon>Pseudomonadota</taxon>
        <taxon>Betaproteobacteria</taxon>
        <taxon>Burkholderiales</taxon>
        <taxon>Burkholderiaceae</taxon>
        <taxon>Paraburkholderia</taxon>
    </lineage>
</organism>
<dbReference type="NCBIfam" id="TIGR02315">
    <property type="entry name" value="ABC_phnC"/>
    <property type="match status" value="1"/>
</dbReference>
<dbReference type="Pfam" id="PF00005">
    <property type="entry name" value="ABC_tran"/>
    <property type="match status" value="1"/>
</dbReference>
<keyword evidence="5 10" id="KW-0067">ATP-binding</keyword>
<evidence type="ECO:0000313" key="11">
    <source>
        <dbReference type="Proteomes" id="UP001596103"/>
    </source>
</evidence>
<name>A0ABW0J7H0_9BURK</name>
<evidence type="ECO:0000256" key="6">
    <source>
        <dbReference type="ARBA" id="ARBA00022967"/>
    </source>
</evidence>
<feature type="compositionally biased region" description="Basic and acidic residues" evidence="8">
    <location>
        <begin position="278"/>
        <end position="289"/>
    </location>
</feature>
<keyword evidence="11" id="KW-1185">Reference proteome</keyword>
<dbReference type="SUPFAM" id="SSF52540">
    <property type="entry name" value="P-loop containing nucleoside triphosphate hydrolases"/>
    <property type="match status" value="1"/>
</dbReference>
<keyword evidence="6" id="KW-1278">Translocase</keyword>
<dbReference type="CDD" id="cd03256">
    <property type="entry name" value="ABC_PhnC_transporter"/>
    <property type="match status" value="1"/>
</dbReference>
<dbReference type="PROSITE" id="PS50893">
    <property type="entry name" value="ABC_TRANSPORTER_2"/>
    <property type="match status" value="1"/>
</dbReference>